<comment type="caution">
    <text evidence="1">The sequence shown here is derived from an EMBL/GenBank/DDBJ whole genome shotgun (WGS) entry which is preliminary data.</text>
</comment>
<sequence>MAARLRGCRPVCLAEDPSLRQRAAALWKDFVGSGPSVATQTDIVLVLTPQCLGALATPGARTLERIEALSARHPGITVAAFLTRDGVPRLLSMDRLREFVQSRLKKEGITVELDAADQNDHPDPGVH</sequence>
<organism evidence="1 2">
    <name type="scientific">Paracoccus aestuarii</name>
    <dbReference type="NCBI Taxonomy" id="453842"/>
    <lineage>
        <taxon>Bacteria</taxon>
        <taxon>Pseudomonadati</taxon>
        <taxon>Pseudomonadota</taxon>
        <taxon>Alphaproteobacteria</taxon>
        <taxon>Rhodobacterales</taxon>
        <taxon>Paracoccaceae</taxon>
        <taxon>Paracoccus</taxon>
    </lineage>
</organism>
<name>A0A418ZW94_9RHOB</name>
<dbReference type="EMBL" id="QZEV01000039">
    <property type="protein sequence ID" value="RJL04767.1"/>
    <property type="molecule type" value="Genomic_DNA"/>
</dbReference>
<evidence type="ECO:0000313" key="2">
    <source>
        <dbReference type="Proteomes" id="UP000285530"/>
    </source>
</evidence>
<dbReference type="AlphaFoldDB" id="A0A418ZW94"/>
<keyword evidence="2" id="KW-1185">Reference proteome</keyword>
<dbReference type="RefSeq" id="WP_119886306.1">
    <property type="nucleotide sequence ID" value="NZ_CP067169.1"/>
</dbReference>
<reference evidence="1 2" key="1">
    <citation type="submission" date="2018-09" db="EMBL/GenBank/DDBJ databases">
        <title>Paracoccus onubensis nov. sp. a moderate halophilic bacterium isolated from Gruta de las Maravillas (Aracena, Spain).</title>
        <authorList>
            <person name="Jurado V."/>
            <person name="Gutierrez-Patricio S."/>
            <person name="Gonzalez-Pimentel J.L."/>
            <person name="Laiz L."/>
            <person name="Saiz-Jimenez C."/>
        </authorList>
    </citation>
    <scope>NUCLEOTIDE SEQUENCE [LARGE SCALE GENOMIC DNA]</scope>
    <source>
        <strain evidence="1 2">DSM 19484</strain>
    </source>
</reference>
<accession>A0A418ZW94</accession>
<dbReference type="Proteomes" id="UP000285530">
    <property type="component" value="Unassembled WGS sequence"/>
</dbReference>
<gene>
    <name evidence="1" type="ORF">D3P06_09285</name>
</gene>
<evidence type="ECO:0000313" key="1">
    <source>
        <dbReference type="EMBL" id="RJL04767.1"/>
    </source>
</evidence>
<proteinExistence type="predicted"/>
<protein>
    <submittedName>
        <fullName evidence="1">Uncharacterized protein</fullName>
    </submittedName>
</protein>